<feature type="transmembrane region" description="Helical" evidence="1">
    <location>
        <begin position="12"/>
        <end position="30"/>
    </location>
</feature>
<dbReference type="SUPFAM" id="SSF103473">
    <property type="entry name" value="MFS general substrate transporter"/>
    <property type="match status" value="1"/>
</dbReference>
<keyword evidence="3" id="KW-1185">Reference proteome</keyword>
<keyword evidence="1" id="KW-0472">Membrane</keyword>
<keyword evidence="1" id="KW-0812">Transmembrane</keyword>
<dbReference type="EMBL" id="CAUJNA010003567">
    <property type="protein sequence ID" value="CAJ1405059.1"/>
    <property type="molecule type" value="Genomic_DNA"/>
</dbReference>
<name>A0AA36JG56_9DINO</name>
<keyword evidence="1" id="KW-1133">Transmembrane helix</keyword>
<proteinExistence type="predicted"/>
<reference evidence="2" key="1">
    <citation type="submission" date="2023-08" db="EMBL/GenBank/DDBJ databases">
        <authorList>
            <person name="Chen Y."/>
            <person name="Shah S."/>
            <person name="Dougan E. K."/>
            <person name="Thang M."/>
            <person name="Chan C."/>
        </authorList>
    </citation>
    <scope>NUCLEOTIDE SEQUENCE</scope>
</reference>
<sequence length="119" mass="12836">MGLLSAEKRMTLVSCLGAYFLSMAMIYQMSPFFQMYARETCGASTATVGLIFAAMPSACFARQSPMDAFVFLTLKGVHDSGSCTVTWKALTRGELKEIYVEATHVALLGQEGHCCGQSG</sequence>
<evidence type="ECO:0000256" key="1">
    <source>
        <dbReference type="SAM" id="Phobius"/>
    </source>
</evidence>
<evidence type="ECO:0000313" key="2">
    <source>
        <dbReference type="EMBL" id="CAJ1405059.1"/>
    </source>
</evidence>
<protein>
    <submittedName>
        <fullName evidence="2">Uncharacterized protein</fullName>
    </submittedName>
</protein>
<accession>A0AA36JG56</accession>
<organism evidence="2 3">
    <name type="scientific">Effrenium voratum</name>
    <dbReference type="NCBI Taxonomy" id="2562239"/>
    <lineage>
        <taxon>Eukaryota</taxon>
        <taxon>Sar</taxon>
        <taxon>Alveolata</taxon>
        <taxon>Dinophyceae</taxon>
        <taxon>Suessiales</taxon>
        <taxon>Symbiodiniaceae</taxon>
        <taxon>Effrenium</taxon>
    </lineage>
</organism>
<dbReference type="AlphaFoldDB" id="A0AA36JG56"/>
<evidence type="ECO:0000313" key="3">
    <source>
        <dbReference type="Proteomes" id="UP001178507"/>
    </source>
</evidence>
<dbReference type="InterPro" id="IPR036259">
    <property type="entry name" value="MFS_trans_sf"/>
</dbReference>
<dbReference type="Proteomes" id="UP001178507">
    <property type="component" value="Unassembled WGS sequence"/>
</dbReference>
<gene>
    <name evidence="2" type="ORF">EVOR1521_LOCUS27376</name>
</gene>
<comment type="caution">
    <text evidence="2">The sequence shown here is derived from an EMBL/GenBank/DDBJ whole genome shotgun (WGS) entry which is preliminary data.</text>
</comment>